<dbReference type="InterPro" id="IPR008271">
    <property type="entry name" value="Ser/Thr_kinase_AS"/>
</dbReference>
<dbReference type="InterPro" id="IPR017441">
    <property type="entry name" value="Protein_kinase_ATP_BS"/>
</dbReference>
<dbReference type="SUPFAM" id="SSF56112">
    <property type="entry name" value="Protein kinase-like (PK-like)"/>
    <property type="match status" value="1"/>
</dbReference>
<evidence type="ECO:0000256" key="4">
    <source>
        <dbReference type="ARBA" id="ARBA00022840"/>
    </source>
</evidence>
<evidence type="ECO:0000256" key="1">
    <source>
        <dbReference type="ARBA" id="ARBA00022614"/>
    </source>
</evidence>
<feature type="compositionally biased region" description="Low complexity" evidence="6">
    <location>
        <begin position="322"/>
        <end position="336"/>
    </location>
</feature>
<keyword evidence="11" id="KW-1185">Reference proteome</keyword>
<protein>
    <recommendedName>
        <fullName evidence="9">Protein kinase domain-containing protein</fullName>
    </recommendedName>
</protein>
<feature type="transmembrane region" description="Helical" evidence="7">
    <location>
        <begin position="369"/>
        <end position="391"/>
    </location>
</feature>
<dbReference type="VEuPathDB" id="FungiDB:AeMF1_019802"/>
<dbReference type="PROSITE" id="PS00107">
    <property type="entry name" value="PROTEIN_KINASE_ATP"/>
    <property type="match status" value="1"/>
</dbReference>
<dbReference type="SMART" id="SM00364">
    <property type="entry name" value="LRR_BAC"/>
    <property type="match status" value="2"/>
</dbReference>
<feature type="region of interest" description="Disordered" evidence="6">
    <location>
        <begin position="322"/>
        <end position="367"/>
    </location>
</feature>
<keyword evidence="7" id="KW-0472">Membrane</keyword>
<keyword evidence="8" id="KW-0732">Signal</keyword>
<dbReference type="InterPro" id="IPR051681">
    <property type="entry name" value="Ser/Thr_Kinases-Pseudokinases"/>
</dbReference>
<keyword evidence="3 5" id="KW-0547">Nucleotide-binding</keyword>
<dbReference type="InterPro" id="IPR000719">
    <property type="entry name" value="Prot_kinase_dom"/>
</dbReference>
<evidence type="ECO:0000256" key="5">
    <source>
        <dbReference type="PROSITE-ProRule" id="PRU10141"/>
    </source>
</evidence>
<dbReference type="PANTHER" id="PTHR44329:SF214">
    <property type="entry name" value="PROTEIN KINASE DOMAIN-CONTAINING PROTEIN"/>
    <property type="match status" value="1"/>
</dbReference>
<dbReference type="Gene3D" id="3.80.10.10">
    <property type="entry name" value="Ribonuclease Inhibitor"/>
    <property type="match status" value="1"/>
</dbReference>
<sequence length="706" mass="77770">MTSSNCMRIAAAAMVLTAVASASCPYQALPSGINLVEVWDLQYSTCKTDRCVVDRDCKTADANNKIYDQNTYQAFGSFLDASKAITAWIWDFGGLTIDMSLAAYPTWIDYLRISNADTIKLPTPFNCHASTLLLTDIKSLTTPTTWYSELTDLTLENVNLKTLPTLPSTLTALHVQRNSLSSLAELKSLPSTLQLLNVSQNAYTELSSLNWRNIRRLYLQNNTKLTRIVNVTLSSQLIYLQLKGLVLSNWIMDGTTYQVLNQLQPERTGPSGTDDSGLLGYNTADSIIVSDPLDCTNANGTIKTLWTTKYSVCVLQGSTTVPTPTTVGTPTAQATSAPGMTVSTKPSTNSSDTTSSQTPSTGDKPNTGLIAGVSVGAVAFIGLMVGLFLLYRRKKRKYIPGMTPFGGSTTPTTSTEKDNGVYLDILAMFRIDERDVELYHVLGSGAFADVWQGSFQGMPVAVKSMQGHRATPTHLESFVHEIQLMAQFDSPYIVKLIGAAWTRPSNLKCVMELMDGGDLRDCLIATTTQTFPWRVKYDHIFSIVEGLTYLHSLNIVHRDIKSRNILLDSTKPAKLTDFGVSKEDIQATMTVGVGTFRWMAPEVIQYQNYTVAADIYSFGMVLSEFDSHRLPYEDVMNSATREPLGDATIMVQVVAGTLKPNFSPQCPEWVRELASQCLAFSPKDRPTAMQVSHIVRTKLKELKIFF</sequence>
<feature type="chain" id="PRO_5026054846" description="Protein kinase domain-containing protein" evidence="8">
    <location>
        <begin position="23"/>
        <end position="706"/>
    </location>
</feature>
<dbReference type="InterPro" id="IPR001611">
    <property type="entry name" value="Leu-rich_rpt"/>
</dbReference>
<keyword evidence="1" id="KW-0433">Leucine-rich repeat</keyword>
<dbReference type="PROSITE" id="PS51450">
    <property type="entry name" value="LRR"/>
    <property type="match status" value="1"/>
</dbReference>
<evidence type="ECO:0000313" key="10">
    <source>
        <dbReference type="EMBL" id="KAF0722483.1"/>
    </source>
</evidence>
<dbReference type="AlphaFoldDB" id="A0A6G0W5M0"/>
<dbReference type="GO" id="GO:0005524">
    <property type="term" value="F:ATP binding"/>
    <property type="evidence" value="ECO:0007669"/>
    <property type="project" value="UniProtKB-UniRule"/>
</dbReference>
<dbReference type="PROSITE" id="PS50011">
    <property type="entry name" value="PROTEIN_KINASE_DOM"/>
    <property type="match status" value="1"/>
</dbReference>
<dbReference type="InterPro" id="IPR011009">
    <property type="entry name" value="Kinase-like_dom_sf"/>
</dbReference>
<feature type="signal peptide" evidence="8">
    <location>
        <begin position="1"/>
        <end position="22"/>
    </location>
</feature>
<feature type="binding site" evidence="5">
    <location>
        <position position="463"/>
    </location>
    <ligand>
        <name>ATP</name>
        <dbReference type="ChEBI" id="CHEBI:30616"/>
    </ligand>
</feature>
<dbReference type="Gene3D" id="1.10.510.10">
    <property type="entry name" value="Transferase(Phosphotransferase) domain 1"/>
    <property type="match status" value="1"/>
</dbReference>
<keyword evidence="4 5" id="KW-0067">ATP-binding</keyword>
<name>A0A6G0W5M0_9STRA</name>
<evidence type="ECO:0000256" key="2">
    <source>
        <dbReference type="ARBA" id="ARBA00022737"/>
    </source>
</evidence>
<dbReference type="SMART" id="SM00220">
    <property type="entry name" value="S_TKc"/>
    <property type="match status" value="1"/>
</dbReference>
<feature type="compositionally biased region" description="Low complexity" evidence="6">
    <location>
        <begin position="343"/>
        <end position="361"/>
    </location>
</feature>
<dbReference type="Proteomes" id="UP000481153">
    <property type="component" value="Unassembled WGS sequence"/>
</dbReference>
<dbReference type="PROSITE" id="PS00108">
    <property type="entry name" value="PROTEIN_KINASE_ST"/>
    <property type="match status" value="1"/>
</dbReference>
<comment type="caution">
    <text evidence="10">The sequence shown here is derived from an EMBL/GenBank/DDBJ whole genome shotgun (WGS) entry which is preliminary data.</text>
</comment>
<dbReference type="Pfam" id="PF00069">
    <property type="entry name" value="Pkinase"/>
    <property type="match status" value="1"/>
</dbReference>
<feature type="domain" description="Protein kinase" evidence="9">
    <location>
        <begin position="436"/>
        <end position="706"/>
    </location>
</feature>
<reference evidence="10 11" key="1">
    <citation type="submission" date="2019-07" db="EMBL/GenBank/DDBJ databases">
        <title>Genomics analysis of Aphanomyces spp. identifies a new class of oomycete effector associated with host adaptation.</title>
        <authorList>
            <person name="Gaulin E."/>
        </authorList>
    </citation>
    <scope>NUCLEOTIDE SEQUENCE [LARGE SCALE GENOMIC DNA]</scope>
    <source>
        <strain evidence="10 11">ATCC 201684</strain>
    </source>
</reference>
<dbReference type="GO" id="GO:0004674">
    <property type="term" value="F:protein serine/threonine kinase activity"/>
    <property type="evidence" value="ECO:0007669"/>
    <property type="project" value="TreeGrafter"/>
</dbReference>
<gene>
    <name evidence="10" type="ORF">Ae201684_018392</name>
</gene>
<dbReference type="EMBL" id="VJMJ01000332">
    <property type="protein sequence ID" value="KAF0722483.1"/>
    <property type="molecule type" value="Genomic_DNA"/>
</dbReference>
<evidence type="ECO:0000256" key="3">
    <source>
        <dbReference type="ARBA" id="ARBA00022741"/>
    </source>
</evidence>
<evidence type="ECO:0000313" key="11">
    <source>
        <dbReference type="Proteomes" id="UP000481153"/>
    </source>
</evidence>
<dbReference type="SUPFAM" id="SSF52058">
    <property type="entry name" value="L domain-like"/>
    <property type="match status" value="1"/>
</dbReference>
<accession>A0A6G0W5M0</accession>
<evidence type="ECO:0000259" key="9">
    <source>
        <dbReference type="PROSITE" id="PS50011"/>
    </source>
</evidence>
<evidence type="ECO:0000256" key="8">
    <source>
        <dbReference type="SAM" id="SignalP"/>
    </source>
</evidence>
<dbReference type="InterPro" id="IPR032675">
    <property type="entry name" value="LRR_dom_sf"/>
</dbReference>
<proteinExistence type="predicted"/>
<evidence type="ECO:0000256" key="7">
    <source>
        <dbReference type="SAM" id="Phobius"/>
    </source>
</evidence>
<keyword evidence="7" id="KW-0812">Transmembrane</keyword>
<evidence type="ECO:0000256" key="6">
    <source>
        <dbReference type="SAM" id="MobiDB-lite"/>
    </source>
</evidence>
<keyword evidence="2" id="KW-0677">Repeat</keyword>
<organism evidence="10 11">
    <name type="scientific">Aphanomyces euteiches</name>
    <dbReference type="NCBI Taxonomy" id="100861"/>
    <lineage>
        <taxon>Eukaryota</taxon>
        <taxon>Sar</taxon>
        <taxon>Stramenopiles</taxon>
        <taxon>Oomycota</taxon>
        <taxon>Saprolegniomycetes</taxon>
        <taxon>Saprolegniales</taxon>
        <taxon>Verrucalvaceae</taxon>
        <taxon>Aphanomyces</taxon>
    </lineage>
</organism>
<keyword evidence="7" id="KW-1133">Transmembrane helix</keyword>
<dbReference type="PANTHER" id="PTHR44329">
    <property type="entry name" value="SERINE/THREONINE-PROTEIN KINASE TNNI3K-RELATED"/>
    <property type="match status" value="1"/>
</dbReference>